<keyword evidence="3" id="KW-1185">Reference proteome</keyword>
<dbReference type="STRING" id="1218173.BALCAV_0201915"/>
<proteinExistence type="predicted"/>
<sequence length="143" mass="16339">MKKTNVIIIFFFSSILLSACSTGFLKANSPINHDVGQHMTVLFSDSSNIKKEDNYYDAILEFQSENPEQTQPFMIIDSDERDIVRYYDVQVFPTMIVLNGGSEQLRMEGVQSKDEIVTTLKEALKMQVHNESISFLSLKKHLP</sequence>
<feature type="chain" id="PRO_5038575255" description="Small peptidoglycan-associated lipoprotein" evidence="1">
    <location>
        <begin position="19"/>
        <end position="143"/>
    </location>
</feature>
<evidence type="ECO:0000313" key="2">
    <source>
        <dbReference type="EMBL" id="KGA98856.1"/>
    </source>
</evidence>
<name>A0A094WPW6_ALKAL</name>
<evidence type="ECO:0008006" key="4">
    <source>
        <dbReference type="Google" id="ProtNLM"/>
    </source>
</evidence>
<dbReference type="RefSeq" id="WP_040323378.1">
    <property type="nucleotide sequence ID" value="NZ_ALPT02000004.1"/>
</dbReference>
<dbReference type="InterPro" id="IPR036249">
    <property type="entry name" value="Thioredoxin-like_sf"/>
</dbReference>
<gene>
    <name evidence="2" type="ORF">BALCAV_0201915</name>
</gene>
<dbReference type="Proteomes" id="UP000002754">
    <property type="component" value="Unassembled WGS sequence"/>
</dbReference>
<organism evidence="2 3">
    <name type="scientific">Alkalihalobacillus alcalophilus ATCC 27647 = CGMCC 1.3604</name>
    <dbReference type="NCBI Taxonomy" id="1218173"/>
    <lineage>
        <taxon>Bacteria</taxon>
        <taxon>Bacillati</taxon>
        <taxon>Bacillota</taxon>
        <taxon>Bacilli</taxon>
        <taxon>Bacillales</taxon>
        <taxon>Bacillaceae</taxon>
        <taxon>Alkalihalobacillus</taxon>
    </lineage>
</organism>
<dbReference type="EMBL" id="ALPT02000004">
    <property type="protein sequence ID" value="KGA98856.1"/>
    <property type="molecule type" value="Genomic_DNA"/>
</dbReference>
<dbReference type="CDD" id="cd02947">
    <property type="entry name" value="TRX_family"/>
    <property type="match status" value="1"/>
</dbReference>
<dbReference type="eggNOG" id="COG0526">
    <property type="taxonomic scope" value="Bacteria"/>
</dbReference>
<feature type="signal peptide" evidence="1">
    <location>
        <begin position="1"/>
        <end position="18"/>
    </location>
</feature>
<dbReference type="PROSITE" id="PS51257">
    <property type="entry name" value="PROKAR_LIPOPROTEIN"/>
    <property type="match status" value="1"/>
</dbReference>
<accession>A0A094WPW6</accession>
<protein>
    <recommendedName>
        <fullName evidence="4">Small peptidoglycan-associated lipoprotein</fullName>
    </recommendedName>
</protein>
<dbReference type="Gene3D" id="3.40.30.10">
    <property type="entry name" value="Glutaredoxin"/>
    <property type="match status" value="1"/>
</dbReference>
<reference evidence="2 3" key="1">
    <citation type="journal article" date="2014" name="Genome Announc.">
        <title>Draft Genome Sequence of Bacillus alcalophilus AV1934, a Classic Alkaliphile Isolated from Human Feces in 1934.</title>
        <authorList>
            <person name="Attie O."/>
            <person name="Jayaprakash A."/>
            <person name="Shah H."/>
            <person name="Paulsen I.T."/>
            <person name="Morino M."/>
            <person name="Takahashi Y."/>
            <person name="Narumi I."/>
            <person name="Sachidanandam R."/>
            <person name="Satoh K."/>
            <person name="Ito M."/>
            <person name="Krulwich T.A."/>
        </authorList>
    </citation>
    <scope>NUCLEOTIDE SEQUENCE [LARGE SCALE GENOMIC DNA]</scope>
    <source>
        <strain evidence="2 3">AV1934</strain>
    </source>
</reference>
<dbReference type="AlphaFoldDB" id="A0A094WPW6"/>
<evidence type="ECO:0000313" key="3">
    <source>
        <dbReference type="Proteomes" id="UP000002754"/>
    </source>
</evidence>
<dbReference type="SUPFAM" id="SSF52833">
    <property type="entry name" value="Thioredoxin-like"/>
    <property type="match status" value="1"/>
</dbReference>
<evidence type="ECO:0000256" key="1">
    <source>
        <dbReference type="SAM" id="SignalP"/>
    </source>
</evidence>
<comment type="caution">
    <text evidence="2">The sequence shown here is derived from an EMBL/GenBank/DDBJ whole genome shotgun (WGS) entry which is preliminary data.</text>
</comment>
<keyword evidence="1" id="KW-0732">Signal</keyword>